<dbReference type="KEGG" id="ido:I598_1909"/>
<evidence type="ECO:0000313" key="3">
    <source>
        <dbReference type="Proteomes" id="UP000076794"/>
    </source>
</evidence>
<dbReference type="EMBL" id="CP014209">
    <property type="protein sequence ID" value="ANC31457.1"/>
    <property type="molecule type" value="Genomic_DNA"/>
</dbReference>
<accession>A0A161IDW7</accession>
<feature type="region of interest" description="Disordered" evidence="1">
    <location>
        <begin position="22"/>
        <end position="44"/>
    </location>
</feature>
<sequence length="87" mass="9732">MPRTPVPTFEALTERAQRVRDGVTVRPEPVRPTGHPPAAQRPTRAEMAGWAVCGGDPDAERLDGVCWHRGWWHPLPRTGFRAKAERA</sequence>
<keyword evidence="3" id="KW-1185">Reference proteome</keyword>
<dbReference type="Proteomes" id="UP000076794">
    <property type="component" value="Chromosome"/>
</dbReference>
<dbReference type="AlphaFoldDB" id="A0A161IDW7"/>
<protein>
    <submittedName>
        <fullName evidence="2">Uncharacterized protein</fullName>
    </submittedName>
</protein>
<gene>
    <name evidence="2" type="ORF">I598_1909</name>
</gene>
<name>A0A161IDW7_9MICO</name>
<dbReference type="STRING" id="1300344.I598_1909"/>
<proteinExistence type="predicted"/>
<dbReference type="PATRIC" id="fig|1300344.3.peg.1917"/>
<organism evidence="2 3">
    <name type="scientific">Isoptericola dokdonensis DS-3</name>
    <dbReference type="NCBI Taxonomy" id="1300344"/>
    <lineage>
        <taxon>Bacteria</taxon>
        <taxon>Bacillati</taxon>
        <taxon>Actinomycetota</taxon>
        <taxon>Actinomycetes</taxon>
        <taxon>Micrococcales</taxon>
        <taxon>Promicromonosporaceae</taxon>
        <taxon>Isoptericola</taxon>
    </lineage>
</organism>
<evidence type="ECO:0000256" key="1">
    <source>
        <dbReference type="SAM" id="MobiDB-lite"/>
    </source>
</evidence>
<reference evidence="2 3" key="1">
    <citation type="submission" date="2016-01" db="EMBL/GenBank/DDBJ databases">
        <title>Complete genome sequence of a soil Actinobacterium, Isoptericola dokdonensis DS-3.</title>
        <authorList>
            <person name="Kwon S.-K."/>
            <person name="Kim J.F."/>
        </authorList>
    </citation>
    <scope>NUCLEOTIDE SEQUENCE [LARGE SCALE GENOMIC DNA]</scope>
    <source>
        <strain evidence="2 3">DS-3</strain>
    </source>
</reference>
<evidence type="ECO:0000313" key="2">
    <source>
        <dbReference type="EMBL" id="ANC31457.1"/>
    </source>
</evidence>